<feature type="transmembrane region" description="Helical" evidence="5">
    <location>
        <begin position="155"/>
        <end position="174"/>
    </location>
</feature>
<evidence type="ECO:0000256" key="3">
    <source>
        <dbReference type="ARBA" id="ARBA00022989"/>
    </source>
</evidence>
<keyword evidence="8" id="KW-1185">Reference proteome</keyword>
<feature type="transmembrane region" description="Helical" evidence="5">
    <location>
        <begin position="407"/>
        <end position="429"/>
    </location>
</feature>
<dbReference type="OrthoDB" id="5296287at2759"/>
<protein>
    <submittedName>
        <fullName evidence="7">Solute carrier family 22 member 13</fullName>
    </submittedName>
</protein>
<feature type="domain" description="Major facilitator superfamily (MFS) profile" evidence="6">
    <location>
        <begin position="104"/>
        <end position="491"/>
    </location>
</feature>
<organism evidence="7 8">
    <name type="scientific">Holothuria leucospilota</name>
    <name type="common">Black long sea cucumber</name>
    <name type="synonym">Mertensiothuria leucospilota</name>
    <dbReference type="NCBI Taxonomy" id="206669"/>
    <lineage>
        <taxon>Eukaryota</taxon>
        <taxon>Metazoa</taxon>
        <taxon>Echinodermata</taxon>
        <taxon>Eleutherozoa</taxon>
        <taxon>Echinozoa</taxon>
        <taxon>Holothuroidea</taxon>
        <taxon>Aspidochirotacea</taxon>
        <taxon>Aspidochirotida</taxon>
        <taxon>Holothuriidae</taxon>
        <taxon>Holothuria</taxon>
    </lineage>
</organism>
<comment type="caution">
    <text evidence="7">The sequence shown here is derived from an EMBL/GenBank/DDBJ whole genome shotgun (WGS) entry which is preliminary data.</text>
</comment>
<feature type="transmembrane region" description="Helical" evidence="5">
    <location>
        <begin position="377"/>
        <end position="395"/>
    </location>
</feature>
<keyword evidence="3 5" id="KW-1133">Transmembrane helix</keyword>
<dbReference type="EMBL" id="JAIZAY010000016">
    <property type="protein sequence ID" value="KAJ8027259.1"/>
    <property type="molecule type" value="Genomic_DNA"/>
</dbReference>
<feature type="transmembrane region" description="Helical" evidence="5">
    <location>
        <begin position="240"/>
        <end position="260"/>
    </location>
</feature>
<dbReference type="GO" id="GO:0022857">
    <property type="term" value="F:transmembrane transporter activity"/>
    <property type="evidence" value="ECO:0007669"/>
    <property type="project" value="InterPro"/>
</dbReference>
<feature type="transmembrane region" description="Helical" evidence="5">
    <location>
        <begin position="208"/>
        <end position="228"/>
    </location>
</feature>
<accession>A0A9Q1BIK4</accession>
<evidence type="ECO:0000256" key="4">
    <source>
        <dbReference type="ARBA" id="ARBA00023136"/>
    </source>
</evidence>
<dbReference type="PANTHER" id="PTHR24064">
    <property type="entry name" value="SOLUTE CARRIER FAMILY 22 MEMBER"/>
    <property type="match status" value="1"/>
</dbReference>
<dbReference type="AlphaFoldDB" id="A0A9Q1BIK4"/>
<reference evidence="7" key="1">
    <citation type="submission" date="2021-10" db="EMBL/GenBank/DDBJ databases">
        <title>Tropical sea cucumber genome reveals ecological adaptation and Cuvierian tubules defense mechanism.</title>
        <authorList>
            <person name="Chen T."/>
        </authorList>
    </citation>
    <scope>NUCLEOTIDE SEQUENCE</scope>
    <source>
        <strain evidence="7">Nanhai2018</strain>
        <tissue evidence="7">Muscle</tissue>
    </source>
</reference>
<dbReference type="InterPro" id="IPR005828">
    <property type="entry name" value="MFS_sugar_transport-like"/>
</dbReference>
<feature type="transmembrane region" description="Helical" evidence="5">
    <location>
        <begin position="181"/>
        <end position="202"/>
    </location>
</feature>
<name>A0A9Q1BIK4_HOLLE</name>
<evidence type="ECO:0000256" key="5">
    <source>
        <dbReference type="SAM" id="Phobius"/>
    </source>
</evidence>
<dbReference type="Proteomes" id="UP001152320">
    <property type="component" value="Chromosome 16"/>
</dbReference>
<evidence type="ECO:0000259" key="6">
    <source>
        <dbReference type="PROSITE" id="PS50850"/>
    </source>
</evidence>
<dbReference type="Pfam" id="PF00083">
    <property type="entry name" value="Sugar_tr"/>
    <property type="match status" value="1"/>
</dbReference>
<dbReference type="InterPro" id="IPR020846">
    <property type="entry name" value="MFS_dom"/>
</dbReference>
<keyword evidence="4 5" id="KW-0472">Membrane</keyword>
<evidence type="ECO:0000256" key="2">
    <source>
        <dbReference type="ARBA" id="ARBA00022692"/>
    </source>
</evidence>
<dbReference type="SUPFAM" id="SSF103473">
    <property type="entry name" value="MFS general substrate transporter"/>
    <property type="match status" value="1"/>
</dbReference>
<feature type="transmembrane region" description="Helical" evidence="5">
    <location>
        <begin position="266"/>
        <end position="287"/>
    </location>
</feature>
<evidence type="ECO:0000313" key="7">
    <source>
        <dbReference type="EMBL" id="KAJ8027259.1"/>
    </source>
</evidence>
<dbReference type="GO" id="GO:0016020">
    <property type="term" value="C:membrane"/>
    <property type="evidence" value="ECO:0007669"/>
    <property type="project" value="UniProtKB-SubCell"/>
</dbReference>
<feature type="transmembrane region" description="Helical" evidence="5">
    <location>
        <begin position="21"/>
        <end position="42"/>
    </location>
</feature>
<evidence type="ECO:0000313" key="8">
    <source>
        <dbReference type="Proteomes" id="UP001152320"/>
    </source>
</evidence>
<keyword evidence="2 5" id="KW-0812">Transmembrane</keyword>
<comment type="subcellular location">
    <subcellularLocation>
        <location evidence="1">Membrane</location>
        <topology evidence="1">Multi-pass membrane protein</topology>
    </subcellularLocation>
</comment>
<proteinExistence type="predicted"/>
<gene>
    <name evidence="7" type="ORF">HOLleu_32358</name>
</gene>
<sequence>MATLDEIFKQTGKFGWFQFRAVLIYLIPTILTSMITFVQVFIAGEGDHWCKVGQWEEEGCKATWNVTTQECFVLMRNRSTPIFDEDDTRDTKCMKYEEAGTSVTLEEAYGNPLLLSNSSDVITCDEGWNFDRSVYQSTISEDWELICEKSVVRNLLQSIYFAGFVAGCLIFGTLADRIGRYYTFIISIVASGILEALCAFSPTVIFYAVVRLLLASTTYGSLLVGFVYVTEMALPETRVIVGGAVWYAYALGYVVLSGLARVVPSWRILIGIMAFMYIPLVPALLFMGESPRWLLTKGRFEEAAKIINRIAKVNGKQPPSEEELSKLHDQSIVYFGLSLGTSGLGVNVYVAFCISGAIEIPAYTVSIYSMKKLGRKWSTGTLMVLAGLSCFATIFAPEIFPTPLRTICVGTCSMSARVGGTIAPIVLVLEKLWKPLPLILFAFSSVLAGLLVWSDRRSVEPAAKEEVEGLRKFPGARHINGRDFFQMLLET</sequence>
<feature type="transmembrane region" description="Helical" evidence="5">
    <location>
        <begin position="435"/>
        <end position="454"/>
    </location>
</feature>
<evidence type="ECO:0000256" key="1">
    <source>
        <dbReference type="ARBA" id="ARBA00004141"/>
    </source>
</evidence>
<feature type="transmembrane region" description="Helical" evidence="5">
    <location>
        <begin position="332"/>
        <end position="357"/>
    </location>
</feature>
<dbReference type="PROSITE" id="PS50850">
    <property type="entry name" value="MFS"/>
    <property type="match status" value="1"/>
</dbReference>
<dbReference type="InterPro" id="IPR036259">
    <property type="entry name" value="MFS_trans_sf"/>
</dbReference>
<dbReference type="Gene3D" id="1.20.1250.20">
    <property type="entry name" value="MFS general substrate transporter like domains"/>
    <property type="match status" value="2"/>
</dbReference>